<reference evidence="6" key="1">
    <citation type="submission" date="2019-01" db="EMBL/GenBank/DDBJ databases">
        <title>Cytophagaceae bacterium strain CAR-16.</title>
        <authorList>
            <person name="Chen W.-M."/>
        </authorList>
    </citation>
    <scope>NUCLEOTIDE SEQUENCE [LARGE SCALE GENOMIC DNA]</scope>
    <source>
        <strain evidence="6">CHR27</strain>
    </source>
</reference>
<dbReference type="InterPro" id="IPR011004">
    <property type="entry name" value="Trimer_LpxA-like_sf"/>
</dbReference>
<dbReference type="PANTHER" id="PTHR23416:SF23">
    <property type="entry name" value="ACETYLTRANSFERASE C18B11.09C-RELATED"/>
    <property type="match status" value="1"/>
</dbReference>
<dbReference type="InterPro" id="IPR018357">
    <property type="entry name" value="Hexapep_transf_CS"/>
</dbReference>
<dbReference type="Pfam" id="PF14602">
    <property type="entry name" value="Hexapep_2"/>
    <property type="match status" value="1"/>
</dbReference>
<accession>A0A4Q1KE12</accession>
<protein>
    <submittedName>
        <fullName evidence="5">Acyltransferase</fullName>
    </submittedName>
</protein>
<evidence type="ECO:0000256" key="2">
    <source>
        <dbReference type="ARBA" id="ARBA00022679"/>
    </source>
</evidence>
<organism evidence="5 6">
    <name type="scientific">Sphingobium fluviale</name>
    <dbReference type="NCBI Taxonomy" id="2506423"/>
    <lineage>
        <taxon>Bacteria</taxon>
        <taxon>Pseudomonadati</taxon>
        <taxon>Pseudomonadota</taxon>
        <taxon>Alphaproteobacteria</taxon>
        <taxon>Sphingomonadales</taxon>
        <taxon>Sphingomonadaceae</taxon>
        <taxon>Sphingobium</taxon>
    </lineage>
</organism>
<gene>
    <name evidence="5" type="ORF">EQG66_12675</name>
</gene>
<evidence type="ECO:0000256" key="1">
    <source>
        <dbReference type="ARBA" id="ARBA00007274"/>
    </source>
</evidence>
<dbReference type="InterPro" id="IPR001451">
    <property type="entry name" value="Hexapep"/>
</dbReference>
<dbReference type="Proteomes" id="UP000290958">
    <property type="component" value="Unassembled WGS sequence"/>
</dbReference>
<dbReference type="EMBL" id="SBKP01000014">
    <property type="protein sequence ID" value="RXR26587.1"/>
    <property type="molecule type" value="Genomic_DNA"/>
</dbReference>
<name>A0A4Q1KE12_9SPHN</name>
<dbReference type="GO" id="GO:0008374">
    <property type="term" value="F:O-acyltransferase activity"/>
    <property type="evidence" value="ECO:0007669"/>
    <property type="project" value="TreeGrafter"/>
</dbReference>
<dbReference type="InterPro" id="IPR051159">
    <property type="entry name" value="Hexapeptide_acetyltransf"/>
</dbReference>
<evidence type="ECO:0000256" key="3">
    <source>
        <dbReference type="ARBA" id="ARBA00022737"/>
    </source>
</evidence>
<keyword evidence="4 5" id="KW-0012">Acyltransferase</keyword>
<sequence length="147" mass="15452">MRNALMNVRRLYFNTIWGMKIAEGCAISFSAKLDKTNPRGIVIGKDSAVVFGASILSHDTVRGVHVETRIGERCNIGAHSLIMPGVTIGDGSVVAAGSVVLRDVPPGVIVFGNPARVLETGIVTGKWGIIKSRASTEPEAAAEKPAS</sequence>
<keyword evidence="2 5" id="KW-0808">Transferase</keyword>
<comment type="caution">
    <text evidence="5">The sequence shown here is derived from an EMBL/GenBank/DDBJ whole genome shotgun (WGS) entry which is preliminary data.</text>
</comment>
<dbReference type="PANTHER" id="PTHR23416">
    <property type="entry name" value="SIALIC ACID SYNTHASE-RELATED"/>
    <property type="match status" value="1"/>
</dbReference>
<dbReference type="PROSITE" id="PS00101">
    <property type="entry name" value="HEXAPEP_TRANSFERASES"/>
    <property type="match status" value="1"/>
</dbReference>
<dbReference type="OrthoDB" id="9815592at2"/>
<comment type="similarity">
    <text evidence="1">Belongs to the transferase hexapeptide repeat family.</text>
</comment>
<evidence type="ECO:0000313" key="6">
    <source>
        <dbReference type="Proteomes" id="UP000290958"/>
    </source>
</evidence>
<evidence type="ECO:0000313" key="5">
    <source>
        <dbReference type="EMBL" id="RXR26587.1"/>
    </source>
</evidence>
<proteinExistence type="inferred from homology"/>
<dbReference type="Gene3D" id="2.160.10.10">
    <property type="entry name" value="Hexapeptide repeat proteins"/>
    <property type="match status" value="1"/>
</dbReference>
<dbReference type="SUPFAM" id="SSF51161">
    <property type="entry name" value="Trimeric LpxA-like enzymes"/>
    <property type="match status" value="1"/>
</dbReference>
<evidence type="ECO:0000256" key="4">
    <source>
        <dbReference type="ARBA" id="ARBA00023315"/>
    </source>
</evidence>
<dbReference type="AlphaFoldDB" id="A0A4Q1KE12"/>
<keyword evidence="6" id="KW-1185">Reference proteome</keyword>
<keyword evidence="3" id="KW-0677">Repeat</keyword>